<keyword evidence="12" id="KW-1133">Transmembrane helix</keyword>
<dbReference type="EC" id="3.4.24.-" evidence="11"/>
<feature type="binding site" evidence="10">
    <location>
        <position position="221"/>
    </location>
    <ligand>
        <name>Zn(2+)</name>
        <dbReference type="ChEBI" id="CHEBI:29105"/>
        <note>catalytic</note>
    </ligand>
</feature>
<evidence type="ECO:0000259" key="14">
    <source>
        <dbReference type="PROSITE" id="PS51864"/>
    </source>
</evidence>
<feature type="binding site" evidence="10">
    <location>
        <position position="215"/>
    </location>
    <ligand>
        <name>Zn(2+)</name>
        <dbReference type="ChEBI" id="CHEBI:29105"/>
        <note>catalytic</note>
    </ligand>
</feature>
<keyword evidence="6 10" id="KW-0482">Metalloprotease</keyword>
<dbReference type="Pfam" id="PF00431">
    <property type="entry name" value="CUB"/>
    <property type="match status" value="1"/>
</dbReference>
<dbReference type="FunFam" id="3.40.390.10:FF:000028">
    <property type="entry name" value="Zinc metalloproteinase"/>
    <property type="match status" value="1"/>
</dbReference>
<keyword evidence="16" id="KW-1185">Reference proteome</keyword>
<dbReference type="Gene3D" id="2.60.120.290">
    <property type="entry name" value="Spermadhesin, CUB domain"/>
    <property type="match status" value="1"/>
</dbReference>
<evidence type="ECO:0000256" key="4">
    <source>
        <dbReference type="ARBA" id="ARBA00022801"/>
    </source>
</evidence>
<evidence type="ECO:0000256" key="9">
    <source>
        <dbReference type="PROSITE-ProRule" id="PRU00059"/>
    </source>
</evidence>
<dbReference type="SMART" id="SM00235">
    <property type="entry name" value="ZnMc"/>
    <property type="match status" value="1"/>
</dbReference>
<dbReference type="EMBL" id="CMVM020000161">
    <property type="status" value="NOT_ANNOTATED_CDS"/>
    <property type="molecule type" value="Genomic_DNA"/>
</dbReference>
<dbReference type="PROSITE" id="PS01180">
    <property type="entry name" value="CUB"/>
    <property type="match status" value="1"/>
</dbReference>
<dbReference type="InterPro" id="IPR000859">
    <property type="entry name" value="CUB_dom"/>
</dbReference>
<dbReference type="PANTHER" id="PTHR10127">
    <property type="entry name" value="DISCOIDIN, CUB, EGF, LAMININ , AND ZINC METALLOPROTEASE DOMAIN CONTAINING"/>
    <property type="match status" value="1"/>
</dbReference>
<evidence type="ECO:0000256" key="10">
    <source>
        <dbReference type="PROSITE-ProRule" id="PRU01211"/>
    </source>
</evidence>
<feature type="domain" description="Peptidase M12A" evidence="14">
    <location>
        <begin position="129"/>
        <end position="313"/>
    </location>
</feature>
<dbReference type="GO" id="GO:0018996">
    <property type="term" value="P:molting cycle, collagen and cuticulin-based cuticle"/>
    <property type="evidence" value="ECO:0007669"/>
    <property type="project" value="UniProtKB-ARBA"/>
</dbReference>
<feature type="transmembrane region" description="Helical" evidence="12">
    <location>
        <begin position="6"/>
        <end position="29"/>
    </location>
</feature>
<dbReference type="GO" id="GO:0004222">
    <property type="term" value="F:metalloendopeptidase activity"/>
    <property type="evidence" value="ECO:0007669"/>
    <property type="project" value="UniProtKB-UniRule"/>
</dbReference>
<name>A0A8R1XVB5_ONCVO</name>
<protein>
    <recommendedName>
        <fullName evidence="11">Metalloendopeptidase</fullName>
        <ecNumber evidence="11">3.4.24.-</ecNumber>
    </recommendedName>
</protein>
<keyword evidence="2 10" id="KW-0645">Protease</keyword>
<reference evidence="16" key="1">
    <citation type="submission" date="2013-10" db="EMBL/GenBank/DDBJ databases">
        <title>Genome sequencing of Onchocerca volvulus.</title>
        <authorList>
            <person name="Cotton J."/>
            <person name="Tsai J."/>
            <person name="Stanley E."/>
            <person name="Tracey A."/>
            <person name="Holroyd N."/>
            <person name="Lustigman S."/>
            <person name="Berriman M."/>
        </authorList>
    </citation>
    <scope>NUCLEOTIDE SEQUENCE</scope>
</reference>
<dbReference type="InterPro" id="IPR001506">
    <property type="entry name" value="Peptidase_M12A"/>
</dbReference>
<evidence type="ECO:0000313" key="16">
    <source>
        <dbReference type="Proteomes" id="UP000024404"/>
    </source>
</evidence>
<evidence type="ECO:0000256" key="7">
    <source>
        <dbReference type="ARBA" id="ARBA00023157"/>
    </source>
</evidence>
<organism evidence="15 16">
    <name type="scientific">Onchocerca volvulus</name>
    <dbReference type="NCBI Taxonomy" id="6282"/>
    <lineage>
        <taxon>Eukaryota</taxon>
        <taxon>Metazoa</taxon>
        <taxon>Ecdysozoa</taxon>
        <taxon>Nematoda</taxon>
        <taxon>Chromadorea</taxon>
        <taxon>Rhabditida</taxon>
        <taxon>Spirurina</taxon>
        <taxon>Spiruromorpha</taxon>
        <taxon>Filarioidea</taxon>
        <taxon>Onchocercidae</taxon>
        <taxon>Onchocerca</taxon>
    </lineage>
</organism>
<feature type="active site" evidence="10">
    <location>
        <position position="212"/>
    </location>
</feature>
<evidence type="ECO:0000256" key="11">
    <source>
        <dbReference type="RuleBase" id="RU361183"/>
    </source>
</evidence>
<evidence type="ECO:0000313" key="15">
    <source>
        <dbReference type="EnsemblMetazoa" id="OVOC5540.1"/>
    </source>
</evidence>
<dbReference type="PANTHER" id="PTHR10127:SF898">
    <property type="entry name" value="ZINC METALLOPROTEINASE NAS-30"/>
    <property type="match status" value="1"/>
</dbReference>
<dbReference type="GO" id="GO:0006508">
    <property type="term" value="P:proteolysis"/>
    <property type="evidence" value="ECO:0007669"/>
    <property type="project" value="UniProtKB-KW"/>
</dbReference>
<feature type="binding site" evidence="10">
    <location>
        <position position="211"/>
    </location>
    <ligand>
        <name>Zn(2+)</name>
        <dbReference type="ChEBI" id="CHEBI:29105"/>
        <note>catalytic</note>
    </ligand>
</feature>
<dbReference type="OMA" id="QYISIGW"/>
<dbReference type="PROSITE" id="PS00022">
    <property type="entry name" value="EGF_1"/>
    <property type="match status" value="1"/>
</dbReference>
<dbReference type="GO" id="GO:0008270">
    <property type="term" value="F:zinc ion binding"/>
    <property type="evidence" value="ECO:0007669"/>
    <property type="project" value="UniProtKB-UniRule"/>
</dbReference>
<comment type="caution">
    <text evidence="9">Lacks conserved residue(s) required for the propagation of feature annotation.</text>
</comment>
<dbReference type="SUPFAM" id="SSF55486">
    <property type="entry name" value="Metalloproteases ('zincins'), catalytic domain"/>
    <property type="match status" value="1"/>
</dbReference>
<dbReference type="InterPro" id="IPR024079">
    <property type="entry name" value="MetalloPept_cat_dom_sf"/>
</dbReference>
<dbReference type="AlphaFoldDB" id="A0A8R1XVB5"/>
<keyword evidence="4 10" id="KW-0378">Hydrolase</keyword>
<dbReference type="InterPro" id="IPR000742">
    <property type="entry name" value="EGF"/>
</dbReference>
<dbReference type="InterPro" id="IPR035914">
    <property type="entry name" value="Sperma_CUB_dom_sf"/>
</dbReference>
<keyword evidence="8" id="KW-0325">Glycoprotein</keyword>
<dbReference type="InterPro" id="IPR006026">
    <property type="entry name" value="Peptidase_Metallo"/>
</dbReference>
<dbReference type="Pfam" id="PF01400">
    <property type="entry name" value="Astacin"/>
    <property type="match status" value="1"/>
</dbReference>
<dbReference type="PROSITE" id="PS51864">
    <property type="entry name" value="ASTACIN"/>
    <property type="match status" value="1"/>
</dbReference>
<keyword evidence="12" id="KW-0472">Membrane</keyword>
<keyword evidence="7" id="KW-1015">Disulfide bond</keyword>
<dbReference type="CDD" id="cd04280">
    <property type="entry name" value="ZnMc_astacin_like"/>
    <property type="match status" value="1"/>
</dbReference>
<keyword evidence="12" id="KW-0812">Transmembrane</keyword>
<evidence type="ECO:0000256" key="1">
    <source>
        <dbReference type="ARBA" id="ARBA00022536"/>
    </source>
</evidence>
<evidence type="ECO:0000256" key="3">
    <source>
        <dbReference type="ARBA" id="ARBA00022723"/>
    </source>
</evidence>
<dbReference type="InterPro" id="IPR034035">
    <property type="entry name" value="Astacin-like_dom"/>
</dbReference>
<dbReference type="CDD" id="cd00041">
    <property type="entry name" value="CUB"/>
    <property type="match status" value="1"/>
</dbReference>
<sequence>MNPCKIFQLLSFIFGFLGVVIGFFVLPGNDSTRFQRRRRWNKDDLENAQELLRGFLRLSADIPLTPKRRSNFPSGPINYKVIDRTEYTINKRILNDVFETDLVLTTPQMRDVISDFQRHKMGQTRRKRKVIVGDTFRWPQQIVPYFLKETDREWRRIILDGMRKWERETCIHFKERTDEKDYVCYSSVGRIGGKQYTSIGYGCESGGIVAHELGHTLGFWHEQSRPDRDEYININEEHIFPGTKGNFEKRNDIAITDVPYDFGSVMHYGPQAFSNDYHYVTIETKDHRFQHTIGQRNDLSFIDIKEANRMYCKDKCKVNLNCLNGGYEDPRNCAICKCPPGSAGIRCESIPLSTGKLNIVSIAGCGGELLAGEQWLTLKSNIAGNCYWRITAPFGKVHLEVLDAMYVCDSSCADNYLEIKHGTKLEQTGFRQCCNAAAGDIISETNQVYIMSIALKAPANFTLRYIRDSTSSPLPKAPPAQWSGQGGITGLIGAENGIDNTWEHIVLKQLPRTLQTFGRPSHNIFSDISHILQIFLNPR</sequence>
<dbReference type="PRINTS" id="PR00480">
    <property type="entry name" value="ASTACIN"/>
</dbReference>
<comment type="cofactor">
    <cofactor evidence="10 11">
        <name>Zn(2+)</name>
        <dbReference type="ChEBI" id="CHEBI:29105"/>
    </cofactor>
    <text evidence="10 11">Binds 1 zinc ion per subunit.</text>
</comment>
<reference evidence="15" key="2">
    <citation type="submission" date="2022-06" db="UniProtKB">
        <authorList>
            <consortium name="EnsemblMetazoa"/>
        </authorList>
    </citation>
    <scope>IDENTIFICATION</scope>
</reference>
<dbReference type="Gene3D" id="3.40.390.10">
    <property type="entry name" value="Collagenase (Catalytic Domain)"/>
    <property type="match status" value="1"/>
</dbReference>
<accession>A0A8R1XVB5</accession>
<evidence type="ECO:0000256" key="12">
    <source>
        <dbReference type="SAM" id="Phobius"/>
    </source>
</evidence>
<keyword evidence="3 10" id="KW-0479">Metal-binding</keyword>
<evidence type="ECO:0000256" key="5">
    <source>
        <dbReference type="ARBA" id="ARBA00022833"/>
    </source>
</evidence>
<evidence type="ECO:0000259" key="13">
    <source>
        <dbReference type="PROSITE" id="PS01180"/>
    </source>
</evidence>
<keyword evidence="1" id="KW-0245">EGF-like domain</keyword>
<proteinExistence type="predicted"/>
<dbReference type="SUPFAM" id="SSF49854">
    <property type="entry name" value="Spermadhesin, CUB domain"/>
    <property type="match status" value="1"/>
</dbReference>
<keyword evidence="5 10" id="KW-0862">Zinc</keyword>
<dbReference type="SMART" id="SM00042">
    <property type="entry name" value="CUB"/>
    <property type="match status" value="1"/>
</dbReference>
<dbReference type="EnsemblMetazoa" id="OVOC5540.1">
    <property type="protein sequence ID" value="OVOC5540.1"/>
    <property type="gene ID" value="WBGene00242349"/>
</dbReference>
<evidence type="ECO:0000256" key="8">
    <source>
        <dbReference type="ARBA" id="ARBA00023180"/>
    </source>
</evidence>
<evidence type="ECO:0000256" key="6">
    <source>
        <dbReference type="ARBA" id="ARBA00023049"/>
    </source>
</evidence>
<feature type="domain" description="CUB" evidence="13">
    <location>
        <begin position="365"/>
        <end position="468"/>
    </location>
</feature>
<evidence type="ECO:0000256" key="2">
    <source>
        <dbReference type="ARBA" id="ARBA00022670"/>
    </source>
</evidence>
<dbReference type="Proteomes" id="UP000024404">
    <property type="component" value="Unassembled WGS sequence"/>
</dbReference>